<keyword evidence="3" id="KW-0732">Signal</keyword>
<dbReference type="InterPro" id="IPR032675">
    <property type="entry name" value="LRR_dom_sf"/>
</dbReference>
<dbReference type="InterPro" id="IPR026906">
    <property type="entry name" value="LRR_5"/>
</dbReference>
<evidence type="ECO:0000256" key="1">
    <source>
        <dbReference type="SAM" id="MobiDB-lite"/>
    </source>
</evidence>
<feature type="transmembrane region" description="Helical" evidence="2">
    <location>
        <begin position="1254"/>
        <end position="1275"/>
    </location>
</feature>
<sequence length="1355" mass="143624">MKRILAVFLTLAMALNIAPAAAFAAADSDAASIVAVEETDETSSPQLDEETARAIASDPFLQAAYAQTEQEQTGQAEVDTSNMSVSATNSFGQLLVNGLGMDGENGSDLSSESRVIEITMNGSTAMVKYIAKKDANLVVGIYTDDSEQEMIASGTVAVQATPDNTASSIVEVPLSGEIPEHYTVKGFLLDKEDHAPLCKEYTNAFYTENVEELEGATIDDFDSARAVNLDDDRTTNFGVVKQGVILLQEDEPENGAGENIVVLDDSENQIYQFENASTELLNLKQGNIIVYKYGENNLIIAHVADFEINGTTVTIYGDEDFQLEDVFSILKMDGENTTDKAIVDTETGDGKVSYIGTQEIETLDSTNEWEGKAEFSHVFKISTDDGKDEDSEEKPVSGSVEGTVSIKAAIKLKLRLCDDNKMVSLSFPMTEKFELEGAVEYKGELLKFPKITLPVYGCLSVGFEPQMVFKANASVAFKMDSTQMIGFEWSQKDGTQNISEAPVTSINFKLSGSIYLGFDMAPKAELGVGKVSLVKLKFKAEAGFELSAEERLGDQGTGLDEIHGCKNCYEGELEFKITLGVSLKILLYEPKIEITPFSHSFGKAYASADYGDFGWGECPHVKYRLTLKAGKAGAGATVKIQSNDSDTSSLYTETTLDADGNSTVYLPGREYRIIADKGSMEFVKTIKLSRGITVDIDLEQGSTGGNPGTTDPDTPDPDKPDPDNPDPDPTPPSETIVASGACGDNLTWKLDDKGTLTISGKGAMTEWVYSDSAPWKTYSNTINKVVIQPGVTSIGGYAFSECKNLTSITIPEGVTSIGIGAFWKCFDLTSITIPEGVTRIGGSAFEGCSSLTNITIPKSVTSIGGYAFSECKNLTSITIPEGVTRIEDGVFSGCGLRSITIPKGVTSIGRYAFQECSSLTSITIPEGVTSIGIGAFSGCLDLMSITIPEGVTRIGSRAFEGCSSLTNITIPEGVTSIEDWAFSGCSSLMSITIPEGVTIIGAEAFRGCSSLKSITIPEGVTSIGAGAFRGCSSLTSITIPEGVTSIEDSVFFGCGLRSITIPEGVTSIGAGAFRGCSSLKNITIPESVTSIEENAFYACDGLIDVTYHSTMERWEKISIESNNNYLLNATIHCTDGDILPTAENSITTGAASASDSKFQATFANAKAGKEYVVLVSRSGSDPLNADNLIYINQITADADGELTVPFITAVNAAEMTYVVACAQDDAPVDPGQPDKPNQPGQPDQPSSGDDGGGAAIILIGGVAAVAAVAGVALMMPVKVEGTVKLADQPVANATVQVLKNGNVAAQTTTDANGHFTVKVKRGGYTLRVQWTDASGQPAVRTVDFKAPNANLNVAA</sequence>
<feature type="chain" id="PRO_5038538478" description="Leucine-rich repeat domain-containing protein" evidence="3">
    <location>
        <begin position="25"/>
        <end position="1355"/>
    </location>
</feature>
<dbReference type="SUPFAM" id="SSF52058">
    <property type="entry name" value="L domain-like"/>
    <property type="match status" value="1"/>
</dbReference>
<dbReference type="Proteomes" id="UP000260733">
    <property type="component" value="Unassembled WGS sequence"/>
</dbReference>
<evidence type="ECO:0000313" key="5">
    <source>
        <dbReference type="Proteomes" id="UP000260733"/>
    </source>
</evidence>
<keyword evidence="2" id="KW-1133">Transmembrane helix</keyword>
<evidence type="ECO:0008006" key="6">
    <source>
        <dbReference type="Google" id="ProtNLM"/>
    </source>
</evidence>
<accession>A0A3E2W559</accession>
<dbReference type="RefSeq" id="WP_117554137.1">
    <property type="nucleotide sequence ID" value="NZ_QVFB01000009.1"/>
</dbReference>
<gene>
    <name evidence="4" type="ORF">DW855_07120</name>
</gene>
<dbReference type="Gene3D" id="2.60.40.10">
    <property type="entry name" value="Immunoglobulins"/>
    <property type="match status" value="1"/>
</dbReference>
<evidence type="ECO:0000256" key="2">
    <source>
        <dbReference type="SAM" id="Phobius"/>
    </source>
</evidence>
<keyword evidence="2" id="KW-0472">Membrane</keyword>
<dbReference type="InterPro" id="IPR008969">
    <property type="entry name" value="CarboxyPept-like_regulatory"/>
</dbReference>
<organism evidence="4 5">
    <name type="scientific">Faecalibacterium prausnitzii</name>
    <dbReference type="NCBI Taxonomy" id="853"/>
    <lineage>
        <taxon>Bacteria</taxon>
        <taxon>Bacillati</taxon>
        <taxon>Bacillota</taxon>
        <taxon>Clostridia</taxon>
        <taxon>Eubacteriales</taxon>
        <taxon>Oscillospiraceae</taxon>
        <taxon>Faecalibacterium</taxon>
    </lineage>
</organism>
<dbReference type="Pfam" id="PF13620">
    <property type="entry name" value="CarboxypepD_reg"/>
    <property type="match status" value="1"/>
</dbReference>
<proteinExistence type="predicted"/>
<dbReference type="Pfam" id="PF13306">
    <property type="entry name" value="LRR_5"/>
    <property type="match status" value="1"/>
</dbReference>
<dbReference type="InterPro" id="IPR013783">
    <property type="entry name" value="Ig-like_fold"/>
</dbReference>
<dbReference type="InterPro" id="IPR053139">
    <property type="entry name" value="Surface_bspA-like"/>
</dbReference>
<dbReference type="Gene3D" id="3.80.10.10">
    <property type="entry name" value="Ribonuclease Inhibitor"/>
    <property type="match status" value="3"/>
</dbReference>
<reference evidence="4 5" key="1">
    <citation type="submission" date="2018-08" db="EMBL/GenBank/DDBJ databases">
        <title>A genome reference for cultivated species of the human gut microbiota.</title>
        <authorList>
            <person name="Zou Y."/>
            <person name="Xue W."/>
            <person name="Luo G."/>
        </authorList>
    </citation>
    <scope>NUCLEOTIDE SEQUENCE [LARGE SCALE GENOMIC DNA]</scope>
    <source>
        <strain evidence="4 5">AM37-13AC</strain>
    </source>
</reference>
<name>A0A3E2W559_9FIRM</name>
<protein>
    <recommendedName>
        <fullName evidence="6">Leucine-rich repeat domain-containing protein</fullName>
    </recommendedName>
</protein>
<dbReference type="PANTHER" id="PTHR45661:SF3">
    <property type="entry name" value="IG-LIKE DOMAIN-CONTAINING PROTEIN"/>
    <property type="match status" value="1"/>
</dbReference>
<keyword evidence="2" id="KW-0812">Transmembrane</keyword>
<dbReference type="EMBL" id="QVFB01000009">
    <property type="protein sequence ID" value="RGC19464.1"/>
    <property type="molecule type" value="Genomic_DNA"/>
</dbReference>
<dbReference type="SUPFAM" id="SSF49464">
    <property type="entry name" value="Carboxypeptidase regulatory domain-like"/>
    <property type="match status" value="1"/>
</dbReference>
<comment type="caution">
    <text evidence="4">The sequence shown here is derived from an EMBL/GenBank/DDBJ whole genome shotgun (WGS) entry which is preliminary data.</text>
</comment>
<dbReference type="PANTHER" id="PTHR45661">
    <property type="entry name" value="SURFACE ANTIGEN"/>
    <property type="match status" value="1"/>
</dbReference>
<evidence type="ECO:0000313" key="4">
    <source>
        <dbReference type="EMBL" id="RGC19464.1"/>
    </source>
</evidence>
<feature type="compositionally biased region" description="Polar residues" evidence="1">
    <location>
        <begin position="1238"/>
        <end position="1247"/>
    </location>
</feature>
<feature type="region of interest" description="Disordered" evidence="1">
    <location>
        <begin position="1224"/>
        <end position="1250"/>
    </location>
</feature>
<feature type="signal peptide" evidence="3">
    <location>
        <begin position="1"/>
        <end position="24"/>
    </location>
</feature>
<feature type="region of interest" description="Disordered" evidence="1">
    <location>
        <begin position="697"/>
        <end position="734"/>
    </location>
</feature>
<evidence type="ECO:0000256" key="3">
    <source>
        <dbReference type="SAM" id="SignalP"/>
    </source>
</evidence>